<sequence>MGGHDDSGSSEKKSIGVANDVPTFNAKNMQNNMKAIYYWSMRYGQVWAIKTGMISTRGDFISVSKSLWFELLGLRFHMFYGFQVDSVNKHGILLEVVQVLTDLNLIIRKAYLI</sequence>
<comment type="caution">
    <text evidence="1">The sequence shown here is derived from an EMBL/GenBank/DDBJ whole genome shotgun (WGS) entry which is preliminary data.</text>
</comment>
<evidence type="ECO:0000313" key="2">
    <source>
        <dbReference type="Proteomes" id="UP001060215"/>
    </source>
</evidence>
<keyword evidence="2" id="KW-1185">Reference proteome</keyword>
<accession>A0ACC0G472</accession>
<dbReference type="EMBL" id="CM045769">
    <property type="protein sequence ID" value="KAI7995222.1"/>
    <property type="molecule type" value="Genomic_DNA"/>
</dbReference>
<name>A0ACC0G472_9ERIC</name>
<organism evidence="1 2">
    <name type="scientific">Camellia lanceoleosa</name>
    <dbReference type="NCBI Taxonomy" id="1840588"/>
    <lineage>
        <taxon>Eukaryota</taxon>
        <taxon>Viridiplantae</taxon>
        <taxon>Streptophyta</taxon>
        <taxon>Embryophyta</taxon>
        <taxon>Tracheophyta</taxon>
        <taxon>Spermatophyta</taxon>
        <taxon>Magnoliopsida</taxon>
        <taxon>eudicotyledons</taxon>
        <taxon>Gunneridae</taxon>
        <taxon>Pentapetalae</taxon>
        <taxon>asterids</taxon>
        <taxon>Ericales</taxon>
        <taxon>Theaceae</taxon>
        <taxon>Camellia</taxon>
    </lineage>
</organism>
<dbReference type="Proteomes" id="UP001060215">
    <property type="component" value="Chromosome 12"/>
</dbReference>
<proteinExistence type="predicted"/>
<reference evidence="1 2" key="1">
    <citation type="journal article" date="2022" name="Plant J.">
        <title>Chromosome-level genome of Camellia lanceoleosa provides a valuable resource for understanding genome evolution and self-incompatibility.</title>
        <authorList>
            <person name="Gong W."/>
            <person name="Xiao S."/>
            <person name="Wang L."/>
            <person name="Liao Z."/>
            <person name="Chang Y."/>
            <person name="Mo W."/>
            <person name="Hu G."/>
            <person name="Li W."/>
            <person name="Zhao G."/>
            <person name="Zhu H."/>
            <person name="Hu X."/>
            <person name="Ji K."/>
            <person name="Xiang X."/>
            <person name="Song Q."/>
            <person name="Yuan D."/>
            <person name="Jin S."/>
            <person name="Zhang L."/>
        </authorList>
    </citation>
    <scope>NUCLEOTIDE SEQUENCE [LARGE SCALE GENOMIC DNA]</scope>
    <source>
        <strain evidence="1">SQ_2022a</strain>
    </source>
</reference>
<gene>
    <name evidence="1" type="ORF">LOK49_LG11G00096</name>
</gene>
<evidence type="ECO:0000313" key="1">
    <source>
        <dbReference type="EMBL" id="KAI7995222.1"/>
    </source>
</evidence>
<protein>
    <submittedName>
        <fullName evidence="1">ACT domain-containing protein ACR6</fullName>
    </submittedName>
</protein>